<evidence type="ECO:0008006" key="3">
    <source>
        <dbReference type="Google" id="ProtNLM"/>
    </source>
</evidence>
<evidence type="ECO:0000313" key="1">
    <source>
        <dbReference type="EMBL" id="SEA36218.1"/>
    </source>
</evidence>
<dbReference type="Proteomes" id="UP000199656">
    <property type="component" value="Unassembled WGS sequence"/>
</dbReference>
<reference evidence="2" key="1">
    <citation type="submission" date="2016-10" db="EMBL/GenBank/DDBJ databases">
        <authorList>
            <person name="Varghese N."/>
            <person name="Submissions S."/>
        </authorList>
    </citation>
    <scope>NUCLEOTIDE SEQUENCE [LARGE SCALE GENOMIC DNA]</scope>
    <source>
        <strain evidence="2">DSM 23920</strain>
    </source>
</reference>
<gene>
    <name evidence="1" type="ORF">SAMN05660909_01624</name>
</gene>
<name>A0A1H4AKB7_9BACT</name>
<sequence length="273" mass="30943">MKSYPELTPYQYANNTPIQAIDLDGEENKYYLISFNEKTGKSQVTLTKEEWTLFGEHPYWNYKGNEYYFGDEAPGWMKRLGVGSVTANAMEQFSGKTEAELDQSLGSKQTTAQVAMQREAEHEKEIVSLFQDGFTVAWAVRRANTPTTSVNKQITAAQGGNKAATKTGAKASEDKWANFDFEEYQTVYHKGNLSGGKVSTTRLLSTGTDRAAVNSIREGTLYEFKIPKNVYNDWTRRGLASTWQDYDYVTGVRNEEIRFDPKVADDLNKYMIK</sequence>
<evidence type="ECO:0000313" key="2">
    <source>
        <dbReference type="Proteomes" id="UP000199656"/>
    </source>
</evidence>
<dbReference type="AlphaFoldDB" id="A0A1H4AKB7"/>
<protein>
    <recommendedName>
        <fullName evidence="3">RHS repeat-associated core domain-containing protein</fullName>
    </recommendedName>
</protein>
<accession>A0A1H4AKB7</accession>
<organism evidence="1 2">
    <name type="scientific">Chitinophaga terrae</name>
    <name type="common">ex Kim and Jung 2007</name>
    <dbReference type="NCBI Taxonomy" id="408074"/>
    <lineage>
        <taxon>Bacteria</taxon>
        <taxon>Pseudomonadati</taxon>
        <taxon>Bacteroidota</taxon>
        <taxon>Chitinophagia</taxon>
        <taxon>Chitinophagales</taxon>
        <taxon>Chitinophagaceae</taxon>
        <taxon>Chitinophaga</taxon>
    </lineage>
</organism>
<dbReference type="STRING" id="408074.SAMN05660909_01624"/>
<dbReference type="EMBL" id="FNRL01000006">
    <property type="protein sequence ID" value="SEA36218.1"/>
    <property type="molecule type" value="Genomic_DNA"/>
</dbReference>
<keyword evidence="2" id="KW-1185">Reference proteome</keyword>
<proteinExistence type="predicted"/>